<feature type="compositionally biased region" description="Basic and acidic residues" evidence="1">
    <location>
        <begin position="137"/>
        <end position="147"/>
    </location>
</feature>
<dbReference type="Pfam" id="PF18759">
    <property type="entry name" value="Plavaka"/>
    <property type="match status" value="1"/>
</dbReference>
<feature type="region of interest" description="Disordered" evidence="1">
    <location>
        <begin position="109"/>
        <end position="147"/>
    </location>
</feature>
<keyword evidence="3" id="KW-1185">Reference proteome</keyword>
<protein>
    <recommendedName>
        <fullName evidence="4">C2H2-type domain-containing protein</fullName>
    </recommendedName>
</protein>
<dbReference type="EMBL" id="NHTK01000024">
    <property type="protein sequence ID" value="PPR08295.1"/>
    <property type="molecule type" value="Genomic_DNA"/>
</dbReference>
<comment type="caution">
    <text evidence="2">The sequence shown here is derived from an EMBL/GenBank/DDBJ whole genome shotgun (WGS) entry which is preliminary data.</text>
</comment>
<reference evidence="2 3" key="1">
    <citation type="journal article" date="2018" name="Evol. Lett.">
        <title>Horizontal gene cluster transfer increased hallucinogenic mushroom diversity.</title>
        <authorList>
            <person name="Reynolds H.T."/>
            <person name="Vijayakumar V."/>
            <person name="Gluck-Thaler E."/>
            <person name="Korotkin H.B."/>
            <person name="Matheny P.B."/>
            <person name="Slot J.C."/>
        </authorList>
    </citation>
    <scope>NUCLEOTIDE SEQUENCE [LARGE SCALE GENOMIC DNA]</scope>
    <source>
        <strain evidence="2 3">2629</strain>
    </source>
</reference>
<dbReference type="STRING" id="181874.A0A409YZ45"/>
<name>A0A409YZ45_9AGAR</name>
<evidence type="ECO:0008006" key="4">
    <source>
        <dbReference type="Google" id="ProtNLM"/>
    </source>
</evidence>
<dbReference type="InParanoid" id="A0A409YZ45"/>
<proteinExistence type="predicted"/>
<feature type="region of interest" description="Disordered" evidence="1">
    <location>
        <begin position="70"/>
        <end position="96"/>
    </location>
</feature>
<feature type="compositionally biased region" description="Basic and acidic residues" evidence="1">
    <location>
        <begin position="110"/>
        <end position="119"/>
    </location>
</feature>
<gene>
    <name evidence="2" type="ORF">CVT24_002453</name>
</gene>
<dbReference type="OrthoDB" id="3183767at2759"/>
<sequence length="1080" mass="122778">MYSCVTGCNYSSQTQTNLSKHQKYCSHVASLRQPIKDARQRLLSDSNAAISDLKRARNEMYENRFSARITPTVLPESPQTEQNQLEDANSSPANTQTHLRLSNPVLSLDQHAEQSESHESTVPPVPLLTATGRPRRAYREPARFRDRIPESMAQSLDLPPQPEPTQLPRVILVVRDRLVSLANAFGIWRDYPRRPTVDPDTFLTLEDLSNTSYSSAATNHALPASSNQPPPRSEHIQFENRSIELLMKWVHNGNTQKSEREIEDLLNNVLRNPDFSLDQLPANFSIRQENQRIDQSIEESTIRSQFKEVPIHIAIPSGSKSIKHPTMYHVPGFLCRKITDVIKEAFNHPLACHFHYSPFRLFRKSPTTNEDERIYGELYSSKAFEEAHEDVQRRAPLPADQPNCKLEKVVAALMFSSDATHLAKFGNTTAWPIYMMLGNLSKYFRALPNSGAMHHLAYIPKLPDDFSSVASNVHAKWKTQHRDILTHCRRDLMHAVWRQLLDEDFIHAYTYGMVIMCADGVQRRVYPRIFTYSADYPEKVLLATIRDKGLCPCPRCLVAKSDLDGLGLPADTATRLEKPRAFEMAKVKKARIQIYSEGQPIGGKAVEDLLKGFSGVPTLNAFADRIPKFDPSRMLTVDLLHEFELGVWKALFTHLIRILHASKPGSEAVIKLDSSRYREIPTFGQGTIRAFTGNASDMKKLAARDFEDLLQCALPAFQDIVDEPHNTRIMKVLYHAAEWHALAKLRMHTDSTLTLLERITCDFAALVREFRNSTCSAFATVELPREAEARQRRELKDLESNGTSSSRQANQELQLQPQGKKVADHIRRFGTSDSYSTQLGEVAHRLLKAMYSLTNKKDALKQIGKKITRHHALQSIDTAALLESQDSASHPDDSSRHHVISSSRNKPVQIFSLGISRPLDPARKDFVRKLKEHLFRRLTGTRGDSTSEEERNSVRIAANTVFRVQTARIYYTTYDVRRDSDTINPRTHPFILCKSPDAPGAVDQAHWYWYAAMLGIFHTNAQICSNEARVGDETTHIEFLWVRWLEAVEDCHGRRYGMLPRLRFVPDTEENAFGFLDPAL</sequence>
<dbReference type="AlphaFoldDB" id="A0A409YZ45"/>
<organism evidence="2 3">
    <name type="scientific">Panaeolus cyanescens</name>
    <dbReference type="NCBI Taxonomy" id="181874"/>
    <lineage>
        <taxon>Eukaryota</taxon>
        <taxon>Fungi</taxon>
        <taxon>Dikarya</taxon>
        <taxon>Basidiomycota</taxon>
        <taxon>Agaricomycotina</taxon>
        <taxon>Agaricomycetes</taxon>
        <taxon>Agaricomycetidae</taxon>
        <taxon>Agaricales</taxon>
        <taxon>Agaricineae</taxon>
        <taxon>Galeropsidaceae</taxon>
        <taxon>Panaeolus</taxon>
    </lineage>
</organism>
<feature type="compositionally biased region" description="Polar residues" evidence="1">
    <location>
        <begin position="800"/>
        <end position="817"/>
    </location>
</feature>
<evidence type="ECO:0000313" key="2">
    <source>
        <dbReference type="EMBL" id="PPR08295.1"/>
    </source>
</evidence>
<feature type="compositionally biased region" description="Polar residues" evidence="1">
    <location>
        <begin position="77"/>
        <end position="96"/>
    </location>
</feature>
<dbReference type="InterPro" id="IPR041078">
    <property type="entry name" value="Plavaka"/>
</dbReference>
<dbReference type="Proteomes" id="UP000284842">
    <property type="component" value="Unassembled WGS sequence"/>
</dbReference>
<evidence type="ECO:0000256" key="1">
    <source>
        <dbReference type="SAM" id="MobiDB-lite"/>
    </source>
</evidence>
<feature type="region of interest" description="Disordered" evidence="1">
    <location>
        <begin position="797"/>
        <end position="822"/>
    </location>
</feature>
<evidence type="ECO:0000313" key="3">
    <source>
        <dbReference type="Proteomes" id="UP000284842"/>
    </source>
</evidence>
<feature type="non-terminal residue" evidence="2">
    <location>
        <position position="1080"/>
    </location>
</feature>
<accession>A0A409YZ45</accession>